<reference evidence="1" key="1">
    <citation type="submission" date="2023-10" db="EMBL/GenBank/DDBJ databases">
        <title>Genome assemblies of two species of porcelain crab, Petrolisthes cinctipes and Petrolisthes manimaculis (Anomura: Porcellanidae).</title>
        <authorList>
            <person name="Angst P."/>
        </authorList>
    </citation>
    <scope>NUCLEOTIDE SEQUENCE</scope>
    <source>
        <strain evidence="1">PB745_01</strain>
        <tissue evidence="1">Gill</tissue>
    </source>
</reference>
<evidence type="ECO:0000313" key="1">
    <source>
        <dbReference type="EMBL" id="KAK3877809.1"/>
    </source>
</evidence>
<comment type="caution">
    <text evidence="1">The sequence shown here is derived from an EMBL/GenBank/DDBJ whole genome shotgun (WGS) entry which is preliminary data.</text>
</comment>
<dbReference type="EMBL" id="JAWQEG010001626">
    <property type="protein sequence ID" value="KAK3877809.1"/>
    <property type="molecule type" value="Genomic_DNA"/>
</dbReference>
<keyword evidence="2" id="KW-1185">Reference proteome</keyword>
<protein>
    <submittedName>
        <fullName evidence="1">Uncharacterized protein</fullName>
    </submittedName>
</protein>
<gene>
    <name evidence="1" type="ORF">Pcinc_017512</name>
</gene>
<accession>A0AAE1KMR1</accession>
<dbReference type="AlphaFoldDB" id="A0AAE1KMR1"/>
<name>A0AAE1KMR1_PETCI</name>
<evidence type="ECO:0000313" key="2">
    <source>
        <dbReference type="Proteomes" id="UP001286313"/>
    </source>
</evidence>
<organism evidence="1 2">
    <name type="scientific">Petrolisthes cinctipes</name>
    <name type="common">Flat porcelain crab</name>
    <dbReference type="NCBI Taxonomy" id="88211"/>
    <lineage>
        <taxon>Eukaryota</taxon>
        <taxon>Metazoa</taxon>
        <taxon>Ecdysozoa</taxon>
        <taxon>Arthropoda</taxon>
        <taxon>Crustacea</taxon>
        <taxon>Multicrustacea</taxon>
        <taxon>Malacostraca</taxon>
        <taxon>Eumalacostraca</taxon>
        <taxon>Eucarida</taxon>
        <taxon>Decapoda</taxon>
        <taxon>Pleocyemata</taxon>
        <taxon>Anomura</taxon>
        <taxon>Galatheoidea</taxon>
        <taxon>Porcellanidae</taxon>
        <taxon>Petrolisthes</taxon>
    </lineage>
</organism>
<sequence>MRIGKREGHRMEMRVIRTVEEQRGVSFVSPRGAETPCDQTTHPPAVATHTTTCRCLPPMEVYVPPRSVTTTKGSPSLLVTVWYLLTHPPIHLLPPATHLIT</sequence>
<dbReference type="Proteomes" id="UP001286313">
    <property type="component" value="Unassembled WGS sequence"/>
</dbReference>
<proteinExistence type="predicted"/>